<feature type="compositionally biased region" description="Basic and acidic residues" evidence="5">
    <location>
        <begin position="211"/>
        <end position="221"/>
    </location>
</feature>
<dbReference type="GO" id="GO:0008270">
    <property type="term" value="F:zinc ion binding"/>
    <property type="evidence" value="ECO:0007669"/>
    <property type="project" value="UniProtKB-KW"/>
</dbReference>
<proteinExistence type="predicted"/>
<dbReference type="PROSITE" id="PS51805">
    <property type="entry name" value="EPHD"/>
    <property type="match status" value="1"/>
</dbReference>
<dbReference type="InterPro" id="IPR034732">
    <property type="entry name" value="EPHD"/>
</dbReference>
<dbReference type="AlphaFoldDB" id="A0A1I8PVX0"/>
<dbReference type="GO" id="GO:0006357">
    <property type="term" value="P:regulation of transcription by RNA polymerase II"/>
    <property type="evidence" value="ECO:0007669"/>
    <property type="project" value="TreeGrafter"/>
</dbReference>
<keyword evidence="8" id="KW-1185">Reference proteome</keyword>
<keyword evidence="4" id="KW-0862">Zinc</keyword>
<dbReference type="Gene3D" id="3.30.40.10">
    <property type="entry name" value="Zinc/RING finger domain, C3HC4 (zinc finger)"/>
    <property type="match status" value="1"/>
</dbReference>
<name>A0A1I8PVX0_STOCA</name>
<dbReference type="EnsemblMetazoa" id="SCAU011606-RA">
    <property type="protein sequence ID" value="SCAU011606-PA"/>
    <property type="gene ID" value="SCAU011606"/>
</dbReference>
<dbReference type="InterPro" id="IPR052440">
    <property type="entry name" value="Trans_Reg/Chrom_Remod"/>
</dbReference>
<feature type="compositionally biased region" description="Polar residues" evidence="5">
    <location>
        <begin position="17"/>
        <end position="40"/>
    </location>
</feature>
<evidence type="ECO:0000259" key="6">
    <source>
        <dbReference type="PROSITE" id="PS51805"/>
    </source>
</evidence>
<reference evidence="7" key="1">
    <citation type="submission" date="2020-05" db="UniProtKB">
        <authorList>
            <consortium name="EnsemblMetazoa"/>
        </authorList>
    </citation>
    <scope>IDENTIFICATION</scope>
    <source>
        <strain evidence="7">USDA</strain>
    </source>
</reference>
<gene>
    <name evidence="7" type="primary">106087983</name>
</gene>
<evidence type="ECO:0000256" key="5">
    <source>
        <dbReference type="SAM" id="MobiDB-lite"/>
    </source>
</evidence>
<keyword evidence="3" id="KW-0863">Zinc-finger</keyword>
<dbReference type="VEuPathDB" id="VectorBase:SCAU011606"/>
<feature type="region of interest" description="Disordered" evidence="5">
    <location>
        <begin position="164"/>
        <end position="271"/>
    </location>
</feature>
<dbReference type="PANTHER" id="PTHR14955">
    <property type="entry name" value="RETINOIC ACID INDUCED 1/TRANSCRIPTION FACTOR 20"/>
    <property type="match status" value="1"/>
</dbReference>
<accession>A0A1I8PVX0</accession>
<evidence type="ECO:0000313" key="8">
    <source>
        <dbReference type="Proteomes" id="UP000095300"/>
    </source>
</evidence>
<evidence type="ECO:0000313" key="7">
    <source>
        <dbReference type="EnsemblMetazoa" id="SCAU011606-PA"/>
    </source>
</evidence>
<evidence type="ECO:0000256" key="1">
    <source>
        <dbReference type="ARBA" id="ARBA00022553"/>
    </source>
</evidence>
<dbReference type="GO" id="GO:0005634">
    <property type="term" value="C:nucleus"/>
    <property type="evidence" value="ECO:0007669"/>
    <property type="project" value="TreeGrafter"/>
</dbReference>
<feature type="compositionally biased region" description="Low complexity" evidence="5">
    <location>
        <begin position="188"/>
        <end position="210"/>
    </location>
</feature>
<dbReference type="PANTHER" id="PTHR14955:SF4">
    <property type="entry name" value="PHD-TYPE DOMAIN-CONTAINING PROTEIN"/>
    <property type="match status" value="1"/>
</dbReference>
<feature type="region of interest" description="Disordered" evidence="5">
    <location>
        <begin position="1"/>
        <end position="49"/>
    </location>
</feature>
<organism evidence="7 8">
    <name type="scientific">Stomoxys calcitrans</name>
    <name type="common">Stable fly</name>
    <name type="synonym">Conops calcitrans</name>
    <dbReference type="NCBI Taxonomy" id="35570"/>
    <lineage>
        <taxon>Eukaryota</taxon>
        <taxon>Metazoa</taxon>
        <taxon>Ecdysozoa</taxon>
        <taxon>Arthropoda</taxon>
        <taxon>Hexapoda</taxon>
        <taxon>Insecta</taxon>
        <taxon>Pterygota</taxon>
        <taxon>Neoptera</taxon>
        <taxon>Endopterygota</taxon>
        <taxon>Diptera</taxon>
        <taxon>Brachycera</taxon>
        <taxon>Muscomorpha</taxon>
        <taxon>Muscoidea</taxon>
        <taxon>Muscidae</taxon>
        <taxon>Stomoxys</taxon>
    </lineage>
</organism>
<protein>
    <recommendedName>
        <fullName evidence="6">PHD-type domain-containing protein</fullName>
    </recommendedName>
</protein>
<feature type="compositionally biased region" description="Polar residues" evidence="5">
    <location>
        <begin position="71"/>
        <end position="96"/>
    </location>
</feature>
<feature type="region of interest" description="Disordered" evidence="5">
    <location>
        <begin position="63"/>
        <end position="96"/>
    </location>
</feature>
<dbReference type="Pfam" id="PF13771">
    <property type="entry name" value="zf-HC5HC2H"/>
    <property type="match status" value="1"/>
</dbReference>
<evidence type="ECO:0000256" key="2">
    <source>
        <dbReference type="ARBA" id="ARBA00022723"/>
    </source>
</evidence>
<dbReference type="InterPro" id="IPR013083">
    <property type="entry name" value="Znf_RING/FYVE/PHD"/>
</dbReference>
<evidence type="ECO:0000256" key="4">
    <source>
        <dbReference type="ARBA" id="ARBA00022833"/>
    </source>
</evidence>
<dbReference type="OrthoDB" id="10029243at2759"/>
<keyword evidence="2" id="KW-0479">Metal-binding</keyword>
<feature type="compositionally biased region" description="Basic and acidic residues" evidence="5">
    <location>
        <begin position="258"/>
        <end position="271"/>
    </location>
</feature>
<sequence>MSGPLLQRPWPKEADSTKSYNNKQKSSELNVGNSDFTSESKAIKSPDKRRFEEVEIKLEEMFAGIDDEQSSHLNVKGDTSTANKKSNPGNNNTGDVSVTEKTLQTKAAVKCTEYALPSTTINCSSPLNEKSMDEKIVSKSIQNKLPPRRPSISIEQQMNHAPEIQNDFKSSGPHLSKPISMQKHDNTNDTNLNANTLSNNKNKSAGNNKKQSNDTKMDTITKAKSKHKKNMRNETVHGSMKWKQQKFKTRHLGNCSSSDHDNEPDEKVQHSRDMEIKYRSPFILIKSDGQVSIVNTPSFDECADKTNKLKKTGSYERKNARGTYSSTLSNKYDADTADSTWICVFCKRGPHKKGLGDLFGPYYVAVDCDDYKHTANMNMTNSTSESKHSYIGTPTNYVNNVSPYSKKVTANQTVYEPILVEKFGGYRTLEDDLKSIRQNGIHNAMPNNIEVWFHEDCGVWAPNLFLAGSRLVGLESAIWNSSFHKCILCEKMGATICCLERECEETVHLVCARENAWVLDESKLWSHCAKHA</sequence>
<feature type="domain" description="PHD-type" evidence="6">
    <location>
        <begin position="426"/>
        <end position="532"/>
    </location>
</feature>
<dbReference type="Proteomes" id="UP000095300">
    <property type="component" value="Unassembled WGS sequence"/>
</dbReference>
<dbReference type="KEGG" id="scac:106087983"/>
<dbReference type="STRING" id="35570.A0A1I8PVX0"/>
<keyword evidence="1" id="KW-0597">Phosphoprotein</keyword>
<evidence type="ECO:0000256" key="3">
    <source>
        <dbReference type="ARBA" id="ARBA00022771"/>
    </source>
</evidence>